<feature type="transmembrane region" description="Helical" evidence="2">
    <location>
        <begin position="20"/>
        <end position="40"/>
    </location>
</feature>
<evidence type="ECO:0000313" key="4">
    <source>
        <dbReference type="Proteomes" id="UP000258613"/>
    </source>
</evidence>
<feature type="transmembrane region" description="Helical" evidence="2">
    <location>
        <begin position="46"/>
        <end position="64"/>
    </location>
</feature>
<keyword evidence="2" id="KW-1133">Transmembrane helix</keyword>
<accession>A0A346PPA0</accession>
<protein>
    <submittedName>
        <fullName evidence="3">Uncharacterized protein</fullName>
    </submittedName>
</protein>
<dbReference type="EMBL" id="CP027033">
    <property type="protein sequence ID" value="AXR81345.1"/>
    <property type="molecule type" value="Genomic_DNA"/>
</dbReference>
<keyword evidence="2" id="KW-0812">Transmembrane</keyword>
<feature type="compositionally biased region" description="Basic and acidic residues" evidence="1">
    <location>
        <begin position="90"/>
        <end position="111"/>
    </location>
</feature>
<dbReference type="AlphaFoldDB" id="A0A346PPA0"/>
<evidence type="ECO:0000256" key="1">
    <source>
        <dbReference type="SAM" id="MobiDB-lite"/>
    </source>
</evidence>
<reference evidence="4" key="1">
    <citation type="submission" date="2018-02" db="EMBL/GenBank/DDBJ databases">
        <title>Phenotypic and genomic properties of facultatively anaerobic sulfur-reducing natronoarchaea from hypersaline soda lakes.</title>
        <authorList>
            <person name="Sorokin D.Y."/>
            <person name="Kublanov I.V."/>
            <person name="Roman P."/>
            <person name="Sinninghe Damste J.S."/>
            <person name="Golyshin P.N."/>
            <person name="Rojo D."/>
            <person name="Ciordia S."/>
            <person name="Mena M.D.C."/>
            <person name="Ferrer M."/>
            <person name="Messina E."/>
            <person name="Smedile F."/>
            <person name="La Spada G."/>
            <person name="La Cono V."/>
            <person name="Yakimov M.M."/>
        </authorList>
    </citation>
    <scope>NUCLEOTIDE SEQUENCE [LARGE SCALE GENOMIC DNA]</scope>
    <source>
        <strain evidence="4">AArc-Mg</strain>
    </source>
</reference>
<keyword evidence="4" id="KW-1185">Reference proteome</keyword>
<gene>
    <name evidence="3" type="ORF">AArcMg_1329</name>
</gene>
<dbReference type="OrthoDB" id="214923at2157"/>
<proteinExistence type="predicted"/>
<dbReference type="GeneID" id="37641817"/>
<evidence type="ECO:0000256" key="2">
    <source>
        <dbReference type="SAM" id="Phobius"/>
    </source>
</evidence>
<sequence>MVVSTVSGRLRPFWSFHRQYTTTAIHTGATAALAIFGLLVFVDSRFAAVAIGCYVLPPLVLYLLGRDPGTPTGSGLEESSVGTGRPLESPSDRTRPERPTGDTDQNARDTDSDNDDGDTDSDADN</sequence>
<name>A0A346PPA0_9EURY</name>
<dbReference type="KEGG" id="nag:AArcMg_1329"/>
<dbReference type="RefSeq" id="WP_117368037.1">
    <property type="nucleotide sequence ID" value="NZ_CP027033.1"/>
</dbReference>
<dbReference type="Proteomes" id="UP000258613">
    <property type="component" value="Chromosome"/>
</dbReference>
<feature type="region of interest" description="Disordered" evidence="1">
    <location>
        <begin position="67"/>
        <end position="125"/>
    </location>
</feature>
<organism evidence="3 4">
    <name type="scientific">Natrarchaeobaculum sulfurireducens</name>
    <dbReference type="NCBI Taxonomy" id="2044521"/>
    <lineage>
        <taxon>Archaea</taxon>
        <taxon>Methanobacteriati</taxon>
        <taxon>Methanobacteriota</taxon>
        <taxon>Stenosarchaea group</taxon>
        <taxon>Halobacteria</taxon>
        <taxon>Halobacteriales</taxon>
        <taxon>Natrialbaceae</taxon>
        <taxon>Natrarchaeobaculum</taxon>
    </lineage>
</organism>
<feature type="compositionally biased region" description="Acidic residues" evidence="1">
    <location>
        <begin position="112"/>
        <end position="125"/>
    </location>
</feature>
<evidence type="ECO:0000313" key="3">
    <source>
        <dbReference type="EMBL" id="AXR81345.1"/>
    </source>
</evidence>
<keyword evidence="2" id="KW-0472">Membrane</keyword>